<name>A0ACC3TRV7_9ASCO</name>
<reference evidence="2" key="1">
    <citation type="journal article" date="2024" name="Front. Bioeng. Biotechnol.">
        <title>Genome-scale model development and genomic sequencing of the oleaginous clade Lipomyces.</title>
        <authorList>
            <person name="Czajka J.J."/>
            <person name="Han Y."/>
            <person name="Kim J."/>
            <person name="Mondo S.J."/>
            <person name="Hofstad B.A."/>
            <person name="Robles A."/>
            <person name="Haridas S."/>
            <person name="Riley R."/>
            <person name="LaButti K."/>
            <person name="Pangilinan J."/>
            <person name="Andreopoulos W."/>
            <person name="Lipzen A."/>
            <person name="Yan J."/>
            <person name="Wang M."/>
            <person name="Ng V."/>
            <person name="Grigoriev I.V."/>
            <person name="Spatafora J.W."/>
            <person name="Magnuson J.K."/>
            <person name="Baker S.E."/>
            <person name="Pomraning K.R."/>
        </authorList>
    </citation>
    <scope>NUCLEOTIDE SEQUENCE [LARGE SCALE GENOMIC DNA]</scope>
    <source>
        <strain evidence="2">CBS 10300</strain>
    </source>
</reference>
<comment type="caution">
    <text evidence="1">The sequence shown here is derived from an EMBL/GenBank/DDBJ whole genome shotgun (WGS) entry which is preliminary data.</text>
</comment>
<keyword evidence="2" id="KW-1185">Reference proteome</keyword>
<sequence length="370" mass="42077">MMENIETSETSTSERSISPLDLSGIGHALPLGQIRQPTPTPIGFPGVTDMSLSIPFETYMKKYIQAVVNFRVLGCFYQRDSQFLTYAHIDRQTLNITINSPNHILLGQALDTLLTILYVTQDYQVYSIQSLLVKKFLEAWHRLMRSELPISMSVNVPCGLALLSRYLSIRVPAWVDSDQWPTMLKTVVFFSLLSRIDLPLLRGGPTWRLYIDVAKKSFEAISDAVFVTRMLDYHASIYLVLDTLLDLYFEVNDVTILEKVNDMAYRIVSKPFIEKLLLHRRSYASLPNCAVDVDKVDHVINRAIQAIMRDRSIQGGGAHEIPYLITNALRVRSDLDMQGVYANILGYDRRVAAGLFCLGAFVWMTTNVRR</sequence>
<evidence type="ECO:0000313" key="1">
    <source>
        <dbReference type="EMBL" id="KAK9323740.1"/>
    </source>
</evidence>
<evidence type="ECO:0000313" key="2">
    <source>
        <dbReference type="Proteomes" id="UP001489719"/>
    </source>
</evidence>
<gene>
    <name evidence="1" type="ORF">V1517DRAFT_319726</name>
</gene>
<accession>A0ACC3TRV7</accession>
<protein>
    <submittedName>
        <fullName evidence="1">Uncharacterized protein</fullName>
    </submittedName>
</protein>
<proteinExistence type="predicted"/>
<organism evidence="1 2">
    <name type="scientific">Lipomyces orientalis</name>
    <dbReference type="NCBI Taxonomy" id="1233043"/>
    <lineage>
        <taxon>Eukaryota</taxon>
        <taxon>Fungi</taxon>
        <taxon>Dikarya</taxon>
        <taxon>Ascomycota</taxon>
        <taxon>Saccharomycotina</taxon>
        <taxon>Lipomycetes</taxon>
        <taxon>Lipomycetales</taxon>
        <taxon>Lipomycetaceae</taxon>
        <taxon>Lipomyces</taxon>
    </lineage>
</organism>
<dbReference type="Proteomes" id="UP001489719">
    <property type="component" value="Unassembled WGS sequence"/>
</dbReference>
<dbReference type="EMBL" id="MU970058">
    <property type="protein sequence ID" value="KAK9323740.1"/>
    <property type="molecule type" value="Genomic_DNA"/>
</dbReference>